<sequence length="293" mass="33601">MRGYVTRVFILLGACICLLCACSDNQSSQDKKVASLEAEIIKLKQENSQLRHLNATINNQATSETTEVMLKEIDGLPIYGSYYDNSIPAYGPIAMLNPIAINFEQTMTIIEQNDYLTKVIIEGVIPTWNLDNKPNVSFNRIHKDMYFIEDAKLYIEPQKEGHMLREITTGRAAHVLYQNNDWYYVTLNRLDSPNDIRTGWVEKDKLGSYEDFTTLLDVDVCIPLGTTLYTIDYTIDQTMLFKESPDNELWRYYSNEPGDVWGYIVEEKDTYYVISIPGASIVAIQQEDAYFGK</sequence>
<keyword evidence="4" id="KW-1185">Reference proteome</keyword>
<dbReference type="EMBL" id="CP058649">
    <property type="protein sequence ID" value="QUI23019.1"/>
    <property type="molecule type" value="Genomic_DNA"/>
</dbReference>
<gene>
    <name evidence="3" type="ORF">HZI73_12270</name>
</gene>
<organism evidence="3 4">
    <name type="scientific">Vallitalea pronyensis</name>
    <dbReference type="NCBI Taxonomy" id="1348613"/>
    <lineage>
        <taxon>Bacteria</taxon>
        <taxon>Bacillati</taxon>
        <taxon>Bacillota</taxon>
        <taxon>Clostridia</taxon>
        <taxon>Lachnospirales</taxon>
        <taxon>Vallitaleaceae</taxon>
        <taxon>Vallitalea</taxon>
    </lineage>
</organism>
<proteinExistence type="predicted"/>
<protein>
    <recommendedName>
        <fullName evidence="5">SH3 domain-containing protein</fullName>
    </recommendedName>
</protein>
<evidence type="ECO:0000256" key="2">
    <source>
        <dbReference type="SAM" id="SignalP"/>
    </source>
</evidence>
<keyword evidence="2" id="KW-0732">Signal</keyword>
<feature type="signal peptide" evidence="2">
    <location>
        <begin position="1"/>
        <end position="21"/>
    </location>
</feature>
<feature type="chain" id="PRO_5038607410" description="SH3 domain-containing protein" evidence="2">
    <location>
        <begin position="22"/>
        <end position="293"/>
    </location>
</feature>
<dbReference type="KEGG" id="vpy:HZI73_12270"/>
<evidence type="ECO:0000313" key="3">
    <source>
        <dbReference type="EMBL" id="QUI23019.1"/>
    </source>
</evidence>
<evidence type="ECO:0000256" key="1">
    <source>
        <dbReference type="SAM" id="Coils"/>
    </source>
</evidence>
<accession>A0A8J8MJW2</accession>
<dbReference type="RefSeq" id="WP_212698517.1">
    <property type="nucleotide sequence ID" value="NZ_CP058649.1"/>
</dbReference>
<evidence type="ECO:0000313" key="4">
    <source>
        <dbReference type="Proteomes" id="UP000683246"/>
    </source>
</evidence>
<name>A0A8J8MJW2_9FIRM</name>
<dbReference type="PROSITE" id="PS51257">
    <property type="entry name" value="PROKAR_LIPOPROTEIN"/>
    <property type="match status" value="1"/>
</dbReference>
<dbReference type="AlphaFoldDB" id="A0A8J8MJW2"/>
<dbReference type="Proteomes" id="UP000683246">
    <property type="component" value="Chromosome"/>
</dbReference>
<feature type="coiled-coil region" evidence="1">
    <location>
        <begin position="26"/>
        <end position="60"/>
    </location>
</feature>
<reference evidence="3" key="1">
    <citation type="submission" date="2020-07" db="EMBL/GenBank/DDBJ databases">
        <title>Vallitalea pronyensis genome.</title>
        <authorList>
            <person name="Postec A."/>
        </authorList>
    </citation>
    <scope>NUCLEOTIDE SEQUENCE</scope>
    <source>
        <strain evidence="3">FatNI3</strain>
    </source>
</reference>
<keyword evidence="1" id="KW-0175">Coiled coil</keyword>
<evidence type="ECO:0008006" key="5">
    <source>
        <dbReference type="Google" id="ProtNLM"/>
    </source>
</evidence>